<dbReference type="EMBL" id="BKCP01003335">
    <property type="protein sequence ID" value="GER29033.1"/>
    <property type="molecule type" value="Genomic_DNA"/>
</dbReference>
<feature type="region of interest" description="Disordered" evidence="1">
    <location>
        <begin position="50"/>
        <end position="70"/>
    </location>
</feature>
<comment type="caution">
    <text evidence="2">The sequence shown here is derived from an EMBL/GenBank/DDBJ whole genome shotgun (WGS) entry which is preliminary data.</text>
</comment>
<dbReference type="AlphaFoldDB" id="A0A5A7P877"/>
<proteinExistence type="predicted"/>
<gene>
    <name evidence="2" type="ORF">STAS_04859</name>
</gene>
<reference evidence="3" key="1">
    <citation type="journal article" date="2019" name="Curr. Biol.">
        <title>Genome Sequence of Striga asiatica Provides Insight into the Evolution of Plant Parasitism.</title>
        <authorList>
            <person name="Yoshida S."/>
            <person name="Kim S."/>
            <person name="Wafula E.K."/>
            <person name="Tanskanen J."/>
            <person name="Kim Y.M."/>
            <person name="Honaas L."/>
            <person name="Yang Z."/>
            <person name="Spallek T."/>
            <person name="Conn C.E."/>
            <person name="Ichihashi Y."/>
            <person name="Cheong K."/>
            <person name="Cui S."/>
            <person name="Der J.P."/>
            <person name="Gundlach H."/>
            <person name="Jiao Y."/>
            <person name="Hori C."/>
            <person name="Ishida J.K."/>
            <person name="Kasahara H."/>
            <person name="Kiba T."/>
            <person name="Kim M.S."/>
            <person name="Koo N."/>
            <person name="Laohavisit A."/>
            <person name="Lee Y.H."/>
            <person name="Lumba S."/>
            <person name="McCourt P."/>
            <person name="Mortimer J.C."/>
            <person name="Mutuku J.M."/>
            <person name="Nomura T."/>
            <person name="Sasaki-Sekimoto Y."/>
            <person name="Seto Y."/>
            <person name="Wang Y."/>
            <person name="Wakatake T."/>
            <person name="Sakakibara H."/>
            <person name="Demura T."/>
            <person name="Yamaguchi S."/>
            <person name="Yoneyama K."/>
            <person name="Manabe R.I."/>
            <person name="Nelson D.C."/>
            <person name="Schulman A.H."/>
            <person name="Timko M.P."/>
            <person name="dePamphilis C.W."/>
            <person name="Choi D."/>
            <person name="Shirasu K."/>
        </authorList>
    </citation>
    <scope>NUCLEOTIDE SEQUENCE [LARGE SCALE GENOMIC DNA]</scope>
    <source>
        <strain evidence="3">cv. UVA1</strain>
    </source>
</reference>
<evidence type="ECO:0000313" key="2">
    <source>
        <dbReference type="EMBL" id="GER29033.1"/>
    </source>
</evidence>
<keyword evidence="3" id="KW-1185">Reference proteome</keyword>
<protein>
    <submittedName>
        <fullName evidence="2">Alpha-trehalose-phosphate synthase</fullName>
    </submittedName>
</protein>
<sequence>MTSSKTVLLHLGHLWSSSESITYIRQRGQPTSIMEVASSGLAGYSRDSLGSDDKHDVGGESVGDRLGGSSRGRLRLGGDRFSFRKKTKKVFTGIEKYSIASIFPDREGFVKITGKIEVVRGGSDVSESKLVRLAAARPWAAVVVVGSSRKAGKKKACIWRPMAIGDLGFEENESIKVHGGPWLIAIEDLLDAVLEAKEEVEVAEADVYVNGDEKEAEAREGEANLGSCAGLPPLPEVMNSTRGVSSESCRLQLCWRRAQIGTGAATAMVLGCAGGLGWGGG</sequence>
<name>A0A5A7P877_STRAF</name>
<dbReference type="Proteomes" id="UP000325081">
    <property type="component" value="Unassembled WGS sequence"/>
</dbReference>
<evidence type="ECO:0000313" key="3">
    <source>
        <dbReference type="Proteomes" id="UP000325081"/>
    </source>
</evidence>
<organism evidence="2 3">
    <name type="scientific">Striga asiatica</name>
    <name type="common">Asiatic witchweed</name>
    <name type="synonym">Buchnera asiatica</name>
    <dbReference type="NCBI Taxonomy" id="4170"/>
    <lineage>
        <taxon>Eukaryota</taxon>
        <taxon>Viridiplantae</taxon>
        <taxon>Streptophyta</taxon>
        <taxon>Embryophyta</taxon>
        <taxon>Tracheophyta</taxon>
        <taxon>Spermatophyta</taxon>
        <taxon>Magnoliopsida</taxon>
        <taxon>eudicotyledons</taxon>
        <taxon>Gunneridae</taxon>
        <taxon>Pentapetalae</taxon>
        <taxon>asterids</taxon>
        <taxon>lamiids</taxon>
        <taxon>Lamiales</taxon>
        <taxon>Orobanchaceae</taxon>
        <taxon>Buchnereae</taxon>
        <taxon>Striga</taxon>
    </lineage>
</organism>
<accession>A0A5A7P877</accession>
<dbReference type="OrthoDB" id="1750588at2759"/>
<evidence type="ECO:0000256" key="1">
    <source>
        <dbReference type="SAM" id="MobiDB-lite"/>
    </source>
</evidence>